<keyword evidence="1" id="KW-0472">Membrane</keyword>
<keyword evidence="3" id="KW-1185">Reference proteome</keyword>
<evidence type="ECO:0000256" key="1">
    <source>
        <dbReference type="SAM" id="Phobius"/>
    </source>
</evidence>
<sequence length="198" mass="21228">MNRKTLDYLLASAGLVVAVVLLAAGGLMTWAHVYVADQVHDQLAIQAITMPEKDALETADQHAALDQYAGEQMLTGDQAQAYADYYILVHMNEASGNRTYEDVSGEYIGMLQDENADPDKLAELGQLRQTLFMGNTLRGLLLDAYAFSVMGTIALYAAIVSFIGAALMIVLSVLGFAHAKRVHTEGPAVATPEPVPAA</sequence>
<gene>
    <name evidence="2" type="ORF">ACFPGP_21835</name>
</gene>
<evidence type="ECO:0000313" key="3">
    <source>
        <dbReference type="Proteomes" id="UP001596087"/>
    </source>
</evidence>
<feature type="transmembrane region" description="Helical" evidence="1">
    <location>
        <begin position="7"/>
        <end position="31"/>
    </location>
</feature>
<feature type="transmembrane region" description="Helical" evidence="1">
    <location>
        <begin position="144"/>
        <end position="177"/>
    </location>
</feature>
<dbReference type="RefSeq" id="WP_378593387.1">
    <property type="nucleotide sequence ID" value="NZ_JBHSKD010000027.1"/>
</dbReference>
<reference evidence="3" key="1">
    <citation type="journal article" date="2019" name="Int. J. Syst. Evol. Microbiol.">
        <title>The Global Catalogue of Microorganisms (GCM) 10K type strain sequencing project: providing services to taxonomists for standard genome sequencing and annotation.</title>
        <authorList>
            <consortium name="The Broad Institute Genomics Platform"/>
            <consortium name="The Broad Institute Genome Sequencing Center for Infectious Disease"/>
            <person name="Wu L."/>
            <person name="Ma J."/>
        </authorList>
    </citation>
    <scope>NUCLEOTIDE SEQUENCE [LARGE SCALE GENOMIC DNA]</scope>
    <source>
        <strain evidence="3">DFY41</strain>
    </source>
</reference>
<keyword evidence="1" id="KW-1133">Transmembrane helix</keyword>
<evidence type="ECO:0000313" key="2">
    <source>
        <dbReference type="EMBL" id="MFC5179338.1"/>
    </source>
</evidence>
<accession>A0ABW0BQB5</accession>
<keyword evidence="1" id="KW-0812">Transmembrane</keyword>
<organism evidence="2 3">
    <name type="scientific">Nocardioides taihuensis</name>
    <dbReference type="NCBI Taxonomy" id="1835606"/>
    <lineage>
        <taxon>Bacteria</taxon>
        <taxon>Bacillati</taxon>
        <taxon>Actinomycetota</taxon>
        <taxon>Actinomycetes</taxon>
        <taxon>Propionibacteriales</taxon>
        <taxon>Nocardioidaceae</taxon>
        <taxon>Nocardioides</taxon>
    </lineage>
</organism>
<protein>
    <recommendedName>
        <fullName evidence="4">Aromatic ring-opening dioxygenase LigA</fullName>
    </recommendedName>
</protein>
<proteinExistence type="predicted"/>
<dbReference type="EMBL" id="JBHSKD010000027">
    <property type="protein sequence ID" value="MFC5179338.1"/>
    <property type="molecule type" value="Genomic_DNA"/>
</dbReference>
<comment type="caution">
    <text evidence="2">The sequence shown here is derived from an EMBL/GenBank/DDBJ whole genome shotgun (WGS) entry which is preliminary data.</text>
</comment>
<dbReference type="Proteomes" id="UP001596087">
    <property type="component" value="Unassembled WGS sequence"/>
</dbReference>
<name>A0ABW0BQB5_9ACTN</name>
<evidence type="ECO:0008006" key="4">
    <source>
        <dbReference type="Google" id="ProtNLM"/>
    </source>
</evidence>